<name>A0ABT8YFK4_9HYPH</name>
<protein>
    <submittedName>
        <fullName evidence="2">Glycosyltransferase</fullName>
        <ecNumber evidence="2">2.4.-.-</ecNumber>
    </submittedName>
</protein>
<evidence type="ECO:0000313" key="2">
    <source>
        <dbReference type="EMBL" id="MDO6962473.1"/>
    </source>
</evidence>
<keyword evidence="2" id="KW-0328">Glycosyltransferase</keyword>
<accession>A0ABT8YFK4</accession>
<dbReference type="SUPFAM" id="SSF53448">
    <property type="entry name" value="Nucleotide-diphospho-sugar transferases"/>
    <property type="match status" value="1"/>
</dbReference>
<dbReference type="InterPro" id="IPR001173">
    <property type="entry name" value="Glyco_trans_2-like"/>
</dbReference>
<dbReference type="GO" id="GO:0016757">
    <property type="term" value="F:glycosyltransferase activity"/>
    <property type="evidence" value="ECO:0007669"/>
    <property type="project" value="UniProtKB-KW"/>
</dbReference>
<dbReference type="RefSeq" id="WP_304374304.1">
    <property type="nucleotide sequence ID" value="NZ_JAUOZU010000001.1"/>
</dbReference>
<reference evidence="2" key="1">
    <citation type="journal article" date="2015" name="Int. J. Syst. Evol. Microbiol.">
        <title>Rhizobium alvei sp. nov., isolated from a freshwater river.</title>
        <authorList>
            <person name="Sheu S.Y."/>
            <person name="Huang H.W."/>
            <person name="Young C.C."/>
            <person name="Chen W.M."/>
        </authorList>
    </citation>
    <scope>NUCLEOTIDE SEQUENCE</scope>
    <source>
        <strain evidence="2">TNR-22</strain>
    </source>
</reference>
<comment type="caution">
    <text evidence="2">The sequence shown here is derived from an EMBL/GenBank/DDBJ whole genome shotgun (WGS) entry which is preliminary data.</text>
</comment>
<proteinExistence type="predicted"/>
<dbReference type="Proteomes" id="UP001174932">
    <property type="component" value="Unassembled WGS sequence"/>
</dbReference>
<gene>
    <name evidence="2" type="ORF">Q4481_00810</name>
</gene>
<dbReference type="Pfam" id="PF00535">
    <property type="entry name" value="Glycos_transf_2"/>
    <property type="match status" value="1"/>
</dbReference>
<keyword evidence="3" id="KW-1185">Reference proteome</keyword>
<dbReference type="EMBL" id="JAUOZU010000001">
    <property type="protein sequence ID" value="MDO6962473.1"/>
    <property type="molecule type" value="Genomic_DNA"/>
</dbReference>
<feature type="domain" description="Glycosyltransferase 2-like" evidence="1">
    <location>
        <begin position="8"/>
        <end position="129"/>
    </location>
</feature>
<sequence>MADRPRLSVCVPSRNRQPCFQQTILDLIASDRSNVEFVFADNSDDPSVMNSFVGAIFDPRIVYLPSLDRVLSMKENWERTVARATGDWISVIGDDDFLDLNLCALIERIETQYPGVEAIGWNRSAFEWPEARTVERSGPVTLVNRVRPMPVERMFNSLFRWAGATLLPACPFGIYHSAASRRVIDRIRARYGENLFEHPVVDYDFSHKLIHLGASLVYVERPLSILGVSNASNSAAANDPDRSRDVIAAYRAENGDRYEQEVRAAGFPFGGSASNAANIMAAQFWFKHHYGIEIDGWQENFLRCLANECRLRENRQSFDEMLALCRDGLSRWEGGRFLAGFSPSYQEEHGTIAPGGLHGHVLRVNQAIGGAATPADFLSIIRQILPAMSELDFTDG</sequence>
<reference evidence="2" key="2">
    <citation type="submission" date="2023-07" db="EMBL/GenBank/DDBJ databases">
        <authorList>
            <person name="Shen H."/>
        </authorList>
    </citation>
    <scope>NUCLEOTIDE SEQUENCE</scope>
    <source>
        <strain evidence="2">TNR-22</strain>
    </source>
</reference>
<dbReference type="InterPro" id="IPR029044">
    <property type="entry name" value="Nucleotide-diphossugar_trans"/>
</dbReference>
<evidence type="ECO:0000259" key="1">
    <source>
        <dbReference type="Pfam" id="PF00535"/>
    </source>
</evidence>
<keyword evidence="2" id="KW-0808">Transferase</keyword>
<organism evidence="2 3">
    <name type="scientific">Rhizobium alvei</name>
    <dbReference type="NCBI Taxonomy" id="1132659"/>
    <lineage>
        <taxon>Bacteria</taxon>
        <taxon>Pseudomonadati</taxon>
        <taxon>Pseudomonadota</taxon>
        <taxon>Alphaproteobacteria</taxon>
        <taxon>Hyphomicrobiales</taxon>
        <taxon>Rhizobiaceae</taxon>
        <taxon>Rhizobium/Agrobacterium group</taxon>
        <taxon>Rhizobium</taxon>
    </lineage>
</organism>
<dbReference type="EC" id="2.4.-.-" evidence="2"/>
<dbReference type="Gene3D" id="3.90.550.10">
    <property type="entry name" value="Spore Coat Polysaccharide Biosynthesis Protein SpsA, Chain A"/>
    <property type="match status" value="1"/>
</dbReference>
<evidence type="ECO:0000313" key="3">
    <source>
        <dbReference type="Proteomes" id="UP001174932"/>
    </source>
</evidence>